<dbReference type="Pfam" id="PF01025">
    <property type="entry name" value="GrpE"/>
    <property type="match status" value="1"/>
</dbReference>
<dbReference type="AlphaFoldDB" id="U7UL32"/>
<dbReference type="OrthoDB" id="9812586at2"/>
<reference evidence="14 15" key="1">
    <citation type="submission" date="2013-09" db="EMBL/GenBank/DDBJ databases">
        <authorList>
            <person name="Durkin A.S."/>
            <person name="Haft D.R."/>
            <person name="McCorrison J."/>
            <person name="Torralba M."/>
            <person name="Gillis M."/>
            <person name="Haft D.H."/>
            <person name="Methe B."/>
            <person name="Sutton G."/>
            <person name="Nelson K.E."/>
        </authorList>
    </citation>
    <scope>NUCLEOTIDE SEQUENCE [LARGE SCALE GENOMIC DNA]</scope>
    <source>
        <strain evidence="14 15">BV3C16-1</strain>
    </source>
</reference>
<evidence type="ECO:0000256" key="7">
    <source>
        <dbReference type="ARBA" id="ARBA00053401"/>
    </source>
</evidence>
<evidence type="ECO:0000313" key="14">
    <source>
        <dbReference type="EMBL" id="ERT60045.1"/>
    </source>
</evidence>
<dbReference type="SUPFAM" id="SSF58014">
    <property type="entry name" value="Coiled-coil domain of nucleotide exchange factor GrpE"/>
    <property type="match status" value="1"/>
</dbReference>
<evidence type="ECO:0000256" key="2">
    <source>
        <dbReference type="ARBA" id="ARBA00009054"/>
    </source>
</evidence>
<dbReference type="Proteomes" id="UP000017090">
    <property type="component" value="Unassembled WGS sequence"/>
</dbReference>
<dbReference type="SUPFAM" id="SSF51064">
    <property type="entry name" value="Head domain of nucleotide exchange factor GrpE"/>
    <property type="match status" value="1"/>
</dbReference>
<comment type="function">
    <text evidence="7 10 11">Participates actively in the response to hyperosmotic and heat shock by preventing the aggregation of stress-denatured proteins, in association with DnaK and GrpE. It is the nucleotide exchange factor for DnaK and may function as a thermosensor. Unfolded proteins bind initially to DnaJ; upon interaction with the DnaJ-bound protein, DnaK hydrolyzes its bound ATP, resulting in the formation of a stable complex. GrpE releases ADP from DnaK; ATP binding to DnaK triggers the release of the substrate protein, thus completing the reaction cycle. Several rounds of ATP-dependent interactions between DnaJ, DnaK and GrpE are required for fully efficient folding.</text>
</comment>
<accession>U7UL32</accession>
<dbReference type="NCBIfam" id="NF010738">
    <property type="entry name" value="PRK14140.1"/>
    <property type="match status" value="1"/>
</dbReference>
<dbReference type="GO" id="GO:0006457">
    <property type="term" value="P:protein folding"/>
    <property type="evidence" value="ECO:0007669"/>
    <property type="project" value="InterPro"/>
</dbReference>
<evidence type="ECO:0000256" key="13">
    <source>
        <dbReference type="SAM" id="MobiDB-lite"/>
    </source>
</evidence>
<gene>
    <name evidence="10 14" type="primary">grpE</name>
    <name evidence="14" type="ORF">HMPREF1250_0881</name>
</gene>
<comment type="similarity">
    <text evidence="2 10 12">Belongs to the GrpE family.</text>
</comment>
<dbReference type="RefSeq" id="WP_023053617.1">
    <property type="nucleotide sequence ID" value="NZ_AWXA01000028.1"/>
</dbReference>
<dbReference type="InterPro" id="IPR000740">
    <property type="entry name" value="GrpE"/>
</dbReference>
<keyword evidence="4 10" id="KW-0963">Cytoplasm</keyword>
<dbReference type="STRING" id="1111454.HMPREF1250_0881"/>
<dbReference type="eggNOG" id="COG0576">
    <property type="taxonomic scope" value="Bacteria"/>
</dbReference>
<evidence type="ECO:0000256" key="5">
    <source>
        <dbReference type="ARBA" id="ARBA00023016"/>
    </source>
</evidence>
<dbReference type="PROSITE" id="PS01071">
    <property type="entry name" value="GRPE"/>
    <property type="match status" value="1"/>
</dbReference>
<dbReference type="Gene3D" id="2.30.22.10">
    <property type="entry name" value="Head domain of nucleotide exchange factor GrpE"/>
    <property type="match status" value="1"/>
</dbReference>
<evidence type="ECO:0000313" key="15">
    <source>
        <dbReference type="Proteomes" id="UP000017090"/>
    </source>
</evidence>
<keyword evidence="6 10" id="KW-0143">Chaperone</keyword>
<organism evidence="14 15">
    <name type="scientific">Megasphaera vaginalis</name>
    <name type="common">ex Srinivasan et al. 2021</name>
    <dbReference type="NCBI Taxonomy" id="1111454"/>
    <lineage>
        <taxon>Bacteria</taxon>
        <taxon>Bacillati</taxon>
        <taxon>Bacillota</taxon>
        <taxon>Negativicutes</taxon>
        <taxon>Veillonellales</taxon>
        <taxon>Veillonellaceae</taxon>
        <taxon>Megasphaera</taxon>
    </lineage>
</organism>
<evidence type="ECO:0000256" key="10">
    <source>
        <dbReference type="HAMAP-Rule" id="MF_01151"/>
    </source>
</evidence>
<sequence length="192" mass="21619">MNEEETKVNQETSETEAVKEDVVNTADEATAAETEVAEAEAEQGRDDSALQEAQDRYLRLQADFANFKKRSANERLQLTELVKSEVLLSILPVLDNFERALQTPQDELTEEMKSFVAGYDMIYKQLVEVLAKEGVTKMEALGKPFDPLYHQAVMRIAHEEYADDTVAEVLQNGYLIGEKTLRPAMVKVVFNG</sequence>
<feature type="region of interest" description="Disordered" evidence="13">
    <location>
        <begin position="1"/>
        <end position="49"/>
    </location>
</feature>
<dbReference type="GO" id="GO:0042803">
    <property type="term" value="F:protein homodimerization activity"/>
    <property type="evidence" value="ECO:0007669"/>
    <property type="project" value="InterPro"/>
</dbReference>
<dbReference type="GO" id="GO:0051087">
    <property type="term" value="F:protein-folding chaperone binding"/>
    <property type="evidence" value="ECO:0007669"/>
    <property type="project" value="InterPro"/>
</dbReference>
<evidence type="ECO:0000256" key="3">
    <source>
        <dbReference type="ARBA" id="ARBA00011738"/>
    </source>
</evidence>
<dbReference type="HAMAP" id="MF_01151">
    <property type="entry name" value="GrpE"/>
    <property type="match status" value="1"/>
</dbReference>
<evidence type="ECO:0000256" key="8">
    <source>
        <dbReference type="ARBA" id="ARBA00072274"/>
    </source>
</evidence>
<evidence type="ECO:0000256" key="1">
    <source>
        <dbReference type="ARBA" id="ARBA00004496"/>
    </source>
</evidence>
<proteinExistence type="inferred from homology"/>
<evidence type="ECO:0000256" key="9">
    <source>
        <dbReference type="ARBA" id="ARBA00076414"/>
    </source>
</evidence>
<feature type="compositionally biased region" description="Low complexity" evidence="13">
    <location>
        <begin position="25"/>
        <end position="34"/>
    </location>
</feature>
<protein>
    <recommendedName>
        <fullName evidence="8 10">Protein GrpE</fullName>
    </recommendedName>
    <alternativeName>
        <fullName evidence="9 10">HSP-70 cofactor</fullName>
    </alternativeName>
</protein>
<comment type="subcellular location">
    <subcellularLocation>
        <location evidence="1 10">Cytoplasm</location>
    </subcellularLocation>
</comment>
<evidence type="ECO:0000256" key="6">
    <source>
        <dbReference type="ARBA" id="ARBA00023186"/>
    </source>
</evidence>
<dbReference type="GO" id="GO:0000774">
    <property type="term" value="F:adenyl-nucleotide exchange factor activity"/>
    <property type="evidence" value="ECO:0007669"/>
    <property type="project" value="InterPro"/>
</dbReference>
<keyword evidence="5 10" id="KW-0346">Stress response</keyword>
<name>U7UL32_9FIRM</name>
<dbReference type="PANTHER" id="PTHR21237">
    <property type="entry name" value="GRPE PROTEIN"/>
    <property type="match status" value="1"/>
</dbReference>
<dbReference type="Gene3D" id="3.90.20.20">
    <property type="match status" value="1"/>
</dbReference>
<evidence type="ECO:0000256" key="4">
    <source>
        <dbReference type="ARBA" id="ARBA00022490"/>
    </source>
</evidence>
<dbReference type="PATRIC" id="fig|1111454.3.peg.1075"/>
<dbReference type="PANTHER" id="PTHR21237:SF23">
    <property type="entry name" value="GRPE PROTEIN HOMOLOG, MITOCHONDRIAL"/>
    <property type="match status" value="1"/>
</dbReference>
<evidence type="ECO:0000256" key="12">
    <source>
        <dbReference type="RuleBase" id="RU004478"/>
    </source>
</evidence>
<keyword evidence="15" id="KW-1185">Reference proteome</keyword>
<comment type="subunit">
    <text evidence="3 10">Homodimer.</text>
</comment>
<dbReference type="EMBL" id="AWXA01000028">
    <property type="protein sequence ID" value="ERT60045.1"/>
    <property type="molecule type" value="Genomic_DNA"/>
</dbReference>
<dbReference type="InterPro" id="IPR013805">
    <property type="entry name" value="GrpE_CC"/>
</dbReference>
<dbReference type="GO" id="GO:0005737">
    <property type="term" value="C:cytoplasm"/>
    <property type="evidence" value="ECO:0007669"/>
    <property type="project" value="UniProtKB-SubCell"/>
</dbReference>
<evidence type="ECO:0000256" key="11">
    <source>
        <dbReference type="RuleBase" id="RU000639"/>
    </source>
</evidence>
<dbReference type="PRINTS" id="PR00773">
    <property type="entry name" value="GRPEPROTEIN"/>
</dbReference>
<dbReference type="FunFam" id="2.30.22.10:FF:000001">
    <property type="entry name" value="Protein GrpE"/>
    <property type="match status" value="1"/>
</dbReference>
<dbReference type="GO" id="GO:0051082">
    <property type="term" value="F:unfolded protein binding"/>
    <property type="evidence" value="ECO:0007669"/>
    <property type="project" value="TreeGrafter"/>
</dbReference>
<dbReference type="InterPro" id="IPR009012">
    <property type="entry name" value="GrpE_head"/>
</dbReference>
<comment type="caution">
    <text evidence="14">The sequence shown here is derived from an EMBL/GenBank/DDBJ whole genome shotgun (WGS) entry which is preliminary data.</text>
</comment>
<dbReference type="CDD" id="cd00446">
    <property type="entry name" value="GrpE"/>
    <property type="match status" value="1"/>
</dbReference>